<dbReference type="Proteomes" id="UP000054988">
    <property type="component" value="Unassembled WGS sequence"/>
</dbReference>
<gene>
    <name evidence="3" type="ORF">WG66_9883</name>
</gene>
<keyword evidence="2" id="KW-0472">Membrane</keyword>
<reference evidence="3 4" key="1">
    <citation type="submission" date="2015-12" db="EMBL/GenBank/DDBJ databases">
        <title>Draft genome sequence of Moniliophthora roreri, the causal agent of frosty pod rot of cacao.</title>
        <authorList>
            <person name="Aime M.C."/>
            <person name="Diaz-Valderrama J.R."/>
            <person name="Kijpornyongpan T."/>
            <person name="Phillips-Mora W."/>
        </authorList>
    </citation>
    <scope>NUCLEOTIDE SEQUENCE [LARGE SCALE GENOMIC DNA]</scope>
    <source>
        <strain evidence="3 4">MCA 2952</strain>
    </source>
</reference>
<evidence type="ECO:0000256" key="1">
    <source>
        <dbReference type="SAM" id="MobiDB-lite"/>
    </source>
</evidence>
<sequence>MSSLLTSEDGHALSPLSILLIVFLVVVWIFAVTGIFMLLRQKLRERGSSKSAGQNGHIVIDEEARGKTFMIQDNSKLEPIPEPLAAYFPVQYRHQMEMEMYAPPAPRRQPKQHRLHTHAQARRSRRLV</sequence>
<feature type="region of interest" description="Disordered" evidence="1">
    <location>
        <begin position="105"/>
        <end position="128"/>
    </location>
</feature>
<keyword evidence="2" id="KW-0812">Transmembrane</keyword>
<dbReference type="EMBL" id="LATX01001844">
    <property type="protein sequence ID" value="KTB37519.1"/>
    <property type="molecule type" value="Genomic_DNA"/>
</dbReference>
<proteinExistence type="predicted"/>
<feature type="compositionally biased region" description="Basic residues" evidence="1">
    <location>
        <begin position="108"/>
        <end position="128"/>
    </location>
</feature>
<organism evidence="3 4">
    <name type="scientific">Moniliophthora roreri</name>
    <name type="common">Frosty pod rot fungus</name>
    <name type="synonym">Monilia roreri</name>
    <dbReference type="NCBI Taxonomy" id="221103"/>
    <lineage>
        <taxon>Eukaryota</taxon>
        <taxon>Fungi</taxon>
        <taxon>Dikarya</taxon>
        <taxon>Basidiomycota</taxon>
        <taxon>Agaricomycotina</taxon>
        <taxon>Agaricomycetes</taxon>
        <taxon>Agaricomycetidae</taxon>
        <taxon>Agaricales</taxon>
        <taxon>Marasmiineae</taxon>
        <taxon>Marasmiaceae</taxon>
        <taxon>Moniliophthora</taxon>
    </lineage>
</organism>
<evidence type="ECO:0000313" key="4">
    <source>
        <dbReference type="Proteomes" id="UP000054988"/>
    </source>
</evidence>
<feature type="transmembrane region" description="Helical" evidence="2">
    <location>
        <begin position="12"/>
        <end position="39"/>
    </location>
</feature>
<comment type="caution">
    <text evidence="3">The sequence shown here is derived from an EMBL/GenBank/DDBJ whole genome shotgun (WGS) entry which is preliminary data.</text>
</comment>
<evidence type="ECO:0000256" key="2">
    <source>
        <dbReference type="SAM" id="Phobius"/>
    </source>
</evidence>
<evidence type="ECO:0000313" key="3">
    <source>
        <dbReference type="EMBL" id="KTB37519.1"/>
    </source>
</evidence>
<accession>A0A0W0FMJ3</accession>
<protein>
    <submittedName>
        <fullName evidence="3">Uncharacterized protein</fullName>
    </submittedName>
</protein>
<name>A0A0W0FMJ3_MONRR</name>
<keyword evidence="2" id="KW-1133">Transmembrane helix</keyword>
<dbReference type="AlphaFoldDB" id="A0A0W0FMJ3"/>